<sequence>MTAEALPAGQPLRTTKETHPNLPPGLVLGPDGKPCKVCNSWQDWAKMKVKKKDDGAGTAPSTSKTAAGATAAAAAVALTASTSTSTPASADARANCPPDTAALGRATWTFLHTTAAYYPLTASKTQQTQMRSLLTSLPGLYPCTWCADDFGKDIVANPPDVTGRAGLSKWLCERHNEVNRKLGKTEFGCGEKNLAERWKDGPADGSCD</sequence>
<dbReference type="GO" id="GO:0005758">
    <property type="term" value="C:mitochondrial intermembrane space"/>
    <property type="evidence" value="ECO:0007669"/>
    <property type="project" value="UniProtKB-SubCell"/>
</dbReference>
<comment type="caution">
    <text evidence="11">The sequence shown here is derived from an EMBL/GenBank/DDBJ whole genome shotgun (WGS) entry which is preliminary data.</text>
</comment>
<proteinExistence type="predicted"/>
<feature type="domain" description="ERV/ALR sulfhydryl oxidase" evidence="10">
    <location>
        <begin position="96"/>
        <end position="198"/>
    </location>
</feature>
<dbReference type="GeneID" id="39591807"/>
<reference evidence="11 12" key="1">
    <citation type="submission" date="2018-11" db="EMBL/GenBank/DDBJ databases">
        <title>Genome sequence of Apiotrichum porosum DSM 27194.</title>
        <authorList>
            <person name="Aliyu H."/>
            <person name="Gorte O."/>
            <person name="Ochsenreither K."/>
        </authorList>
    </citation>
    <scope>NUCLEOTIDE SEQUENCE [LARGE SCALE GENOMIC DNA]</scope>
    <source>
        <strain evidence="11 12">DSM 27194</strain>
    </source>
</reference>
<keyword evidence="7" id="KW-1015">Disulfide bond</keyword>
<dbReference type="GO" id="GO:0050660">
    <property type="term" value="F:flavin adenine dinucleotide binding"/>
    <property type="evidence" value="ECO:0007669"/>
    <property type="project" value="TreeGrafter"/>
</dbReference>
<evidence type="ECO:0000256" key="2">
    <source>
        <dbReference type="ARBA" id="ARBA00004569"/>
    </source>
</evidence>
<dbReference type="STRING" id="105984.A0A427XXG9"/>
<dbReference type="RefSeq" id="XP_028477528.1">
    <property type="nucleotide sequence ID" value="XM_028622636.1"/>
</dbReference>
<dbReference type="InterPro" id="IPR017905">
    <property type="entry name" value="ERV/ALR_sulphydryl_oxidase"/>
</dbReference>
<dbReference type="SUPFAM" id="SSF69000">
    <property type="entry name" value="FAD-dependent thiol oxidase"/>
    <property type="match status" value="1"/>
</dbReference>
<dbReference type="InterPro" id="IPR039799">
    <property type="entry name" value="ALR/ERV"/>
</dbReference>
<evidence type="ECO:0000256" key="5">
    <source>
        <dbReference type="ARBA" id="ARBA00023002"/>
    </source>
</evidence>
<evidence type="ECO:0000256" key="9">
    <source>
        <dbReference type="SAM" id="MobiDB-lite"/>
    </source>
</evidence>
<dbReference type="EC" id="1.8.3.2" evidence="8"/>
<keyword evidence="4 8" id="KW-0274">FAD</keyword>
<keyword evidence="12" id="KW-1185">Reference proteome</keyword>
<dbReference type="Proteomes" id="UP000279236">
    <property type="component" value="Unassembled WGS sequence"/>
</dbReference>
<keyword evidence="5 8" id="KW-0560">Oxidoreductase</keyword>
<comment type="subcellular location">
    <subcellularLocation>
        <location evidence="2">Mitochondrion intermembrane space</location>
    </subcellularLocation>
</comment>
<evidence type="ECO:0000313" key="12">
    <source>
        <dbReference type="Proteomes" id="UP000279236"/>
    </source>
</evidence>
<evidence type="ECO:0000256" key="8">
    <source>
        <dbReference type="RuleBase" id="RU371123"/>
    </source>
</evidence>
<accession>A0A427XXG9</accession>
<keyword evidence="6" id="KW-0496">Mitochondrion</keyword>
<evidence type="ECO:0000259" key="10">
    <source>
        <dbReference type="PROSITE" id="PS51324"/>
    </source>
</evidence>
<comment type="catalytic activity">
    <reaction evidence="8">
        <text>2 R'C(R)SH + O2 = R'C(R)S-S(R)CR' + H2O2</text>
        <dbReference type="Rhea" id="RHEA:17357"/>
        <dbReference type="ChEBI" id="CHEBI:15379"/>
        <dbReference type="ChEBI" id="CHEBI:16240"/>
        <dbReference type="ChEBI" id="CHEBI:16520"/>
        <dbReference type="ChEBI" id="CHEBI:17412"/>
        <dbReference type="EC" id="1.8.3.2"/>
    </reaction>
</comment>
<dbReference type="GO" id="GO:0016971">
    <property type="term" value="F:flavin-dependent sulfhydryl oxidase activity"/>
    <property type="evidence" value="ECO:0007669"/>
    <property type="project" value="InterPro"/>
</dbReference>
<dbReference type="FunFam" id="1.20.120.310:FF:000003">
    <property type="entry name" value="Sulfhydryl oxidase"/>
    <property type="match status" value="1"/>
</dbReference>
<dbReference type="PROSITE" id="PS51324">
    <property type="entry name" value="ERV_ALR"/>
    <property type="match status" value="1"/>
</dbReference>
<keyword evidence="3 8" id="KW-0285">Flavoprotein</keyword>
<organism evidence="11 12">
    <name type="scientific">Apiotrichum porosum</name>
    <dbReference type="NCBI Taxonomy" id="105984"/>
    <lineage>
        <taxon>Eukaryota</taxon>
        <taxon>Fungi</taxon>
        <taxon>Dikarya</taxon>
        <taxon>Basidiomycota</taxon>
        <taxon>Agaricomycotina</taxon>
        <taxon>Tremellomycetes</taxon>
        <taxon>Trichosporonales</taxon>
        <taxon>Trichosporonaceae</taxon>
        <taxon>Apiotrichum</taxon>
    </lineage>
</organism>
<dbReference type="PANTHER" id="PTHR12645:SF0">
    <property type="entry name" value="FAD-LINKED SULFHYDRYL OXIDASE ALR"/>
    <property type="match status" value="1"/>
</dbReference>
<evidence type="ECO:0000313" key="11">
    <source>
        <dbReference type="EMBL" id="RSH83576.1"/>
    </source>
</evidence>
<dbReference type="AlphaFoldDB" id="A0A427XXG9"/>
<dbReference type="OrthoDB" id="17199at2759"/>
<name>A0A427XXG9_9TREE</name>
<evidence type="ECO:0000256" key="4">
    <source>
        <dbReference type="ARBA" id="ARBA00022827"/>
    </source>
</evidence>
<dbReference type="Pfam" id="PF04777">
    <property type="entry name" value="Evr1_Alr"/>
    <property type="match status" value="1"/>
</dbReference>
<protein>
    <recommendedName>
        <fullName evidence="8">Sulfhydryl oxidase</fullName>
        <ecNumber evidence="8">1.8.3.2</ecNumber>
    </recommendedName>
</protein>
<evidence type="ECO:0000256" key="1">
    <source>
        <dbReference type="ARBA" id="ARBA00001974"/>
    </source>
</evidence>
<dbReference type="InterPro" id="IPR036774">
    <property type="entry name" value="ERV/ALR_sulphydryl_oxid_sf"/>
</dbReference>
<evidence type="ECO:0000256" key="7">
    <source>
        <dbReference type="ARBA" id="ARBA00023157"/>
    </source>
</evidence>
<evidence type="ECO:0000256" key="6">
    <source>
        <dbReference type="ARBA" id="ARBA00023128"/>
    </source>
</evidence>
<dbReference type="Gene3D" id="1.20.120.310">
    <property type="entry name" value="ERV/ALR sulfhydryl oxidase domain"/>
    <property type="match status" value="1"/>
</dbReference>
<comment type="cofactor">
    <cofactor evidence="1 8">
        <name>FAD</name>
        <dbReference type="ChEBI" id="CHEBI:57692"/>
    </cofactor>
</comment>
<feature type="region of interest" description="Disordered" evidence="9">
    <location>
        <begin position="1"/>
        <end position="28"/>
    </location>
</feature>
<gene>
    <name evidence="11" type="ORF">EHS24_007264</name>
</gene>
<dbReference type="EMBL" id="RSCE01000004">
    <property type="protein sequence ID" value="RSH83576.1"/>
    <property type="molecule type" value="Genomic_DNA"/>
</dbReference>
<evidence type="ECO:0000256" key="3">
    <source>
        <dbReference type="ARBA" id="ARBA00022630"/>
    </source>
</evidence>
<dbReference type="PANTHER" id="PTHR12645">
    <property type="entry name" value="ALR/ERV"/>
    <property type="match status" value="1"/>
</dbReference>